<feature type="signal peptide" evidence="8">
    <location>
        <begin position="1"/>
        <end position="22"/>
    </location>
</feature>
<keyword evidence="3" id="KW-0964">Secreted</keyword>
<name>D5MTI4_9NEOB</name>
<evidence type="ECO:0000256" key="5">
    <source>
        <dbReference type="ARBA" id="ARBA00022729"/>
    </source>
</evidence>
<accession>D5MTI4</accession>
<evidence type="ECO:0000256" key="3">
    <source>
        <dbReference type="ARBA" id="ARBA00022525"/>
    </source>
</evidence>
<evidence type="ECO:0000256" key="8">
    <source>
        <dbReference type="SAM" id="SignalP"/>
    </source>
</evidence>
<dbReference type="Pfam" id="PF03032">
    <property type="entry name" value="FSAP_sig_propep"/>
    <property type="match status" value="1"/>
</dbReference>
<keyword evidence="4" id="KW-0929">Antimicrobial</keyword>
<dbReference type="InterPro" id="IPR004275">
    <property type="entry name" value="Frog_antimicrobial_propeptide"/>
</dbReference>
<keyword evidence="7" id="KW-1015">Disulfide bond</keyword>
<dbReference type="GO" id="GO:0005576">
    <property type="term" value="C:extracellular region"/>
    <property type="evidence" value="ECO:0007669"/>
    <property type="project" value="UniProtKB-SubCell"/>
</dbReference>
<sequence>MFTLKKSMLLLFFLGTISFSLCEEERGADKDDGGEITEEVKRGFLDVIKDTAQNLFATVLDKIKCKVTKC</sequence>
<protein>
    <submittedName>
        <fullName evidence="11">Ranatuerin-2TGa</fullName>
    </submittedName>
</protein>
<dbReference type="Pfam" id="PF08023">
    <property type="entry name" value="Antimicrobial_2"/>
    <property type="match status" value="1"/>
</dbReference>
<feature type="chain" id="PRO_5003074427" evidence="8">
    <location>
        <begin position="23"/>
        <end position="70"/>
    </location>
</feature>
<organism evidence="11">
    <name type="scientific">Rana tagoi</name>
    <name type="common">Tago frog</name>
    <dbReference type="NCBI Taxonomy" id="113384"/>
    <lineage>
        <taxon>Eukaryota</taxon>
        <taxon>Metazoa</taxon>
        <taxon>Chordata</taxon>
        <taxon>Craniata</taxon>
        <taxon>Vertebrata</taxon>
        <taxon>Euteleostomi</taxon>
        <taxon>Amphibia</taxon>
        <taxon>Batrachia</taxon>
        <taxon>Anura</taxon>
        <taxon>Neobatrachia</taxon>
        <taxon>Ranoidea</taxon>
        <taxon>Ranidae</taxon>
        <taxon>Rana</taxon>
        <taxon>Rana</taxon>
    </lineage>
</organism>
<evidence type="ECO:0000256" key="7">
    <source>
        <dbReference type="ARBA" id="ARBA00023157"/>
    </source>
</evidence>
<evidence type="ECO:0000256" key="2">
    <source>
        <dbReference type="ARBA" id="ARBA00022446"/>
    </source>
</evidence>
<evidence type="ECO:0000259" key="9">
    <source>
        <dbReference type="Pfam" id="PF03032"/>
    </source>
</evidence>
<dbReference type="AlphaFoldDB" id="D5MTI4"/>
<dbReference type="GO" id="GO:0042742">
    <property type="term" value="P:defense response to bacterium"/>
    <property type="evidence" value="ECO:0007669"/>
    <property type="project" value="UniProtKB-KW"/>
</dbReference>
<comment type="subcellular location">
    <subcellularLocation>
        <location evidence="1">Secreted</location>
    </subcellularLocation>
</comment>
<evidence type="ECO:0000259" key="10">
    <source>
        <dbReference type="Pfam" id="PF08023"/>
    </source>
</evidence>
<keyword evidence="6" id="KW-0044">Antibiotic</keyword>
<keyword evidence="2" id="KW-0878">Amphibian defense peptide</keyword>
<keyword evidence="5 8" id="KW-0732">Signal</keyword>
<reference evidence="11" key="1">
    <citation type="journal article" date="2010" name="Peptides">
        <title>Cloning and expression of genes enocoding antimicrobial peptides and bradykinin from the skin and brain of Oki Tago's brown frog, Rana tagoi okiensis.</title>
        <authorList>
            <person name="Tazato S."/>
            <person name="Conlon J.M."/>
            <person name="Iwamuro S."/>
        </authorList>
    </citation>
    <scope>NUCLEOTIDE SEQUENCE</scope>
    <source>
        <tissue evidence="11">Skin</tissue>
    </source>
</reference>
<dbReference type="InterPro" id="IPR012521">
    <property type="entry name" value="Antimicrobial_frog_2"/>
</dbReference>
<feature type="domain" description="Frog antimicrobial peptide brevinin-2/esculentin type" evidence="10">
    <location>
        <begin position="43"/>
        <end position="70"/>
    </location>
</feature>
<evidence type="ECO:0000256" key="6">
    <source>
        <dbReference type="ARBA" id="ARBA00023022"/>
    </source>
</evidence>
<feature type="domain" description="Frog antimicrobial peptide propeptide" evidence="9">
    <location>
        <begin position="2"/>
        <end position="39"/>
    </location>
</feature>
<evidence type="ECO:0000256" key="4">
    <source>
        <dbReference type="ARBA" id="ARBA00022529"/>
    </source>
</evidence>
<dbReference type="EMBL" id="AB551946">
    <property type="protein sequence ID" value="BAJ07387.1"/>
    <property type="molecule type" value="mRNA"/>
</dbReference>
<proteinExistence type="evidence at transcript level"/>
<evidence type="ECO:0000313" key="11">
    <source>
        <dbReference type="EMBL" id="BAJ07387.1"/>
    </source>
</evidence>
<evidence type="ECO:0000256" key="1">
    <source>
        <dbReference type="ARBA" id="ARBA00004613"/>
    </source>
</evidence>